<dbReference type="Proteomes" id="UP001079657">
    <property type="component" value="Unassembled WGS sequence"/>
</dbReference>
<proteinExistence type="predicted"/>
<evidence type="ECO:0000313" key="2">
    <source>
        <dbReference type="EMBL" id="MCY6369475.1"/>
    </source>
</evidence>
<keyword evidence="3" id="KW-1185">Reference proteome</keyword>
<evidence type="ECO:0000313" key="3">
    <source>
        <dbReference type="Proteomes" id="UP001079657"/>
    </source>
</evidence>
<organism evidence="2 3">
    <name type="scientific">Clostridium ganghwense</name>
    <dbReference type="NCBI Taxonomy" id="312089"/>
    <lineage>
        <taxon>Bacteria</taxon>
        <taxon>Bacillati</taxon>
        <taxon>Bacillota</taxon>
        <taxon>Clostridia</taxon>
        <taxon>Eubacteriales</taxon>
        <taxon>Clostridiaceae</taxon>
        <taxon>Clostridium</taxon>
    </lineage>
</organism>
<sequence length="145" mass="16827">MENSINNKAFKIIKQILVTQILSIVFAIVGELYMRLLITYDWMFTNVILLNLGVVLLTLLYIIAIRLFLEGSWLNVLFISVPYVIYWFIILFEGAKFFPTHTDPNDYGVGIIGIFISMYQWISVIMASAIGTYLNKRRYKINNKS</sequence>
<name>A0ABT4CK98_9CLOT</name>
<accession>A0ABT4CK98</accession>
<dbReference type="EMBL" id="JAPQES010000001">
    <property type="protein sequence ID" value="MCY6369475.1"/>
    <property type="molecule type" value="Genomic_DNA"/>
</dbReference>
<keyword evidence="1" id="KW-1133">Transmembrane helix</keyword>
<feature type="transmembrane region" description="Helical" evidence="1">
    <location>
        <begin position="76"/>
        <end position="95"/>
    </location>
</feature>
<reference evidence="2" key="1">
    <citation type="submission" date="2022-12" db="EMBL/GenBank/DDBJ databases">
        <authorList>
            <person name="Wang J."/>
        </authorList>
    </citation>
    <scope>NUCLEOTIDE SEQUENCE</scope>
    <source>
        <strain evidence="2">HY-42-06</strain>
    </source>
</reference>
<evidence type="ECO:0000256" key="1">
    <source>
        <dbReference type="SAM" id="Phobius"/>
    </source>
</evidence>
<feature type="transmembrane region" description="Helical" evidence="1">
    <location>
        <begin position="48"/>
        <end position="69"/>
    </location>
</feature>
<keyword evidence="1" id="KW-0812">Transmembrane</keyword>
<feature type="transmembrane region" description="Helical" evidence="1">
    <location>
        <begin position="12"/>
        <end position="36"/>
    </location>
</feature>
<comment type="caution">
    <text evidence="2">The sequence shown here is derived from an EMBL/GenBank/DDBJ whole genome shotgun (WGS) entry which is preliminary data.</text>
</comment>
<gene>
    <name evidence="2" type="ORF">OXH55_02280</name>
</gene>
<keyword evidence="1" id="KW-0472">Membrane</keyword>
<feature type="transmembrane region" description="Helical" evidence="1">
    <location>
        <begin position="107"/>
        <end position="134"/>
    </location>
</feature>
<protein>
    <submittedName>
        <fullName evidence="2">Uncharacterized protein</fullName>
    </submittedName>
</protein>
<dbReference type="RefSeq" id="WP_268047852.1">
    <property type="nucleotide sequence ID" value="NZ_JAPQES010000001.1"/>
</dbReference>